<dbReference type="OrthoDB" id="116167at2759"/>
<dbReference type="EMBL" id="ANJA01000198">
    <property type="protein sequence ID" value="ETO85016.1"/>
    <property type="molecule type" value="Genomic_DNA"/>
</dbReference>
<protein>
    <submittedName>
        <fullName evidence="2">Uncharacterized protein</fullName>
    </submittedName>
</protein>
<sequence>MKRHQDKVNACGAQFVKQRKERVGRLHEYQGPPPPLIETPPTTQPPPRRSTRRSTTVVDSSNVVPTVIGPITANVHYYADEHQVDDLDDFY</sequence>
<dbReference type="AlphaFoldDB" id="A0A081B1K5"/>
<reference evidence="2 3" key="1">
    <citation type="submission" date="2013-11" db="EMBL/GenBank/DDBJ databases">
        <title>The Genome Sequence of Phytophthora parasitica P1976.</title>
        <authorList>
            <consortium name="The Broad Institute Genomics Platform"/>
            <person name="Russ C."/>
            <person name="Tyler B."/>
            <person name="Panabieres F."/>
            <person name="Shan W."/>
            <person name="Tripathy S."/>
            <person name="Grunwald N."/>
            <person name="Machado M."/>
            <person name="Johnson C.S."/>
            <person name="Walker B."/>
            <person name="Young S."/>
            <person name="Zeng Q."/>
            <person name="Gargeya S."/>
            <person name="Fitzgerald M."/>
            <person name="Haas B."/>
            <person name="Abouelleil A."/>
            <person name="Allen A.W."/>
            <person name="Alvarado L."/>
            <person name="Arachchi H.M."/>
            <person name="Berlin A.M."/>
            <person name="Chapman S.B."/>
            <person name="Gainer-Dewar J."/>
            <person name="Goldberg J."/>
            <person name="Griggs A."/>
            <person name="Gujja S."/>
            <person name="Hansen M."/>
            <person name="Howarth C."/>
            <person name="Imamovic A."/>
            <person name="Ireland A."/>
            <person name="Larimer J."/>
            <person name="McCowan C."/>
            <person name="Murphy C."/>
            <person name="Pearson M."/>
            <person name="Poon T.W."/>
            <person name="Priest M."/>
            <person name="Roberts A."/>
            <person name="Saif S."/>
            <person name="Shea T."/>
            <person name="Sisk P."/>
            <person name="Sykes S."/>
            <person name="Wortman J."/>
            <person name="Nusbaum C."/>
            <person name="Birren B."/>
        </authorList>
    </citation>
    <scope>NUCLEOTIDE SEQUENCE [LARGE SCALE GENOMIC DNA]</scope>
    <source>
        <strain evidence="2 3">P1976</strain>
    </source>
</reference>
<feature type="region of interest" description="Disordered" evidence="1">
    <location>
        <begin position="1"/>
        <end position="58"/>
    </location>
</feature>
<feature type="compositionally biased region" description="Pro residues" evidence="1">
    <location>
        <begin position="31"/>
        <end position="48"/>
    </location>
</feature>
<comment type="caution">
    <text evidence="2">The sequence shown here is derived from an EMBL/GenBank/DDBJ whole genome shotgun (WGS) entry which is preliminary data.</text>
</comment>
<gene>
    <name evidence="2" type="ORF">F444_01128</name>
</gene>
<evidence type="ECO:0000313" key="3">
    <source>
        <dbReference type="Proteomes" id="UP000028582"/>
    </source>
</evidence>
<name>A0A081B1K5_PHYNI</name>
<organism evidence="2 3">
    <name type="scientific">Phytophthora nicotianae P1976</name>
    <dbReference type="NCBI Taxonomy" id="1317066"/>
    <lineage>
        <taxon>Eukaryota</taxon>
        <taxon>Sar</taxon>
        <taxon>Stramenopiles</taxon>
        <taxon>Oomycota</taxon>
        <taxon>Peronosporomycetes</taxon>
        <taxon>Peronosporales</taxon>
        <taxon>Peronosporaceae</taxon>
        <taxon>Phytophthora</taxon>
    </lineage>
</organism>
<evidence type="ECO:0000313" key="2">
    <source>
        <dbReference type="EMBL" id="ETO85016.1"/>
    </source>
</evidence>
<dbReference type="Proteomes" id="UP000028582">
    <property type="component" value="Unassembled WGS sequence"/>
</dbReference>
<evidence type="ECO:0000256" key="1">
    <source>
        <dbReference type="SAM" id="MobiDB-lite"/>
    </source>
</evidence>
<proteinExistence type="predicted"/>
<accession>A0A081B1K5</accession>